<gene>
    <name evidence="7" type="ORF">BB559_006394</name>
</gene>
<dbReference type="OrthoDB" id="691673at2759"/>
<evidence type="ECO:0000256" key="5">
    <source>
        <dbReference type="ARBA" id="ARBA00022898"/>
    </source>
</evidence>
<dbReference type="GO" id="GO:1901605">
    <property type="term" value="P:alpha-amino acid metabolic process"/>
    <property type="evidence" value="ECO:0007669"/>
    <property type="project" value="TreeGrafter"/>
</dbReference>
<proteinExistence type="inferred from homology"/>
<keyword evidence="4" id="KW-0808">Transferase</keyword>
<dbReference type="Gene3D" id="3.40.640.10">
    <property type="entry name" value="Type I PLP-dependent aspartate aminotransferase-like (Major domain)"/>
    <property type="match status" value="1"/>
</dbReference>
<dbReference type="Proteomes" id="UP000245699">
    <property type="component" value="Unassembled WGS sequence"/>
</dbReference>
<protein>
    <recommendedName>
        <fullName evidence="6">Aminotransferase class I/classII large domain-containing protein</fullName>
    </recommendedName>
</protein>
<dbReference type="InterPro" id="IPR015421">
    <property type="entry name" value="PyrdxlP-dep_Trfase_major"/>
</dbReference>
<evidence type="ECO:0000256" key="3">
    <source>
        <dbReference type="ARBA" id="ARBA00022576"/>
    </source>
</evidence>
<dbReference type="PANTHER" id="PTHR42790">
    <property type="entry name" value="AMINOTRANSFERASE"/>
    <property type="match status" value="1"/>
</dbReference>
<evidence type="ECO:0000256" key="2">
    <source>
        <dbReference type="ARBA" id="ARBA00007441"/>
    </source>
</evidence>
<keyword evidence="5" id="KW-0663">Pyridoxal phosphate</keyword>
<dbReference type="EMBL" id="MBFT01000842">
    <property type="protein sequence ID" value="PVU86806.1"/>
    <property type="molecule type" value="Genomic_DNA"/>
</dbReference>
<evidence type="ECO:0000256" key="4">
    <source>
        <dbReference type="ARBA" id="ARBA00022679"/>
    </source>
</evidence>
<dbReference type="PANTHER" id="PTHR42790:SF19">
    <property type="entry name" value="KYNURENINE_ALPHA-AMINOADIPATE AMINOTRANSFERASE, MITOCHONDRIAL"/>
    <property type="match status" value="1"/>
</dbReference>
<reference evidence="7 8" key="1">
    <citation type="journal article" date="2018" name="MBio">
        <title>Comparative Genomics Reveals the Core Gene Toolbox for the Fungus-Insect Symbiosis.</title>
        <authorList>
            <person name="Wang Y."/>
            <person name="Stata M."/>
            <person name="Wang W."/>
            <person name="Stajich J.E."/>
            <person name="White M.M."/>
            <person name="Moncalvo J.M."/>
        </authorList>
    </citation>
    <scope>NUCLEOTIDE SEQUENCE [LARGE SCALE GENOMIC DNA]</scope>
    <source>
        <strain evidence="7 8">AUS-77-4</strain>
    </source>
</reference>
<sequence>MTIIKAKDFTEKLSKAGHVRYTKQNASLGKYGPKNPKIISLGLGDPRPDTFIFSEVSATVANLYNKDGSSDSTDSAQTTISLSEKKSPGSLVEGLDVLLQYGDGYGVRSLLGYAKNLVKNSHCPQYEDWDVIISCGSTDGLDKATDVFLNDGDNIIVDEYTYINAIKTFEAKSYNQVSVGMDTEGMIPEELDRVCSNWQGPNPLKAIYLIPTGQNPTGTTMSLQRRKDIYSVCQKHDLIIIEDDPYYYIQFGDAPVADGETTLSPEYLSKLPGTKNLLPSMLLFDVDGRVIRLDSMSKLMAPNLRTGWITAQKRVIDIIRAHTDTTLIRANGLSMGLLSRLLLEEWKEEGFEKHVAFVQKQYVYRRNLLVKSMKERLGNMIEFSVPETGMFVWLKVNLPDEAKREGVVDELFEKMTEKNMLMIPGFLFSADQKNPNVKDIPYFRATFVYAPLEELDMAIERLETVLLEFGCKK</sequence>
<dbReference type="STRING" id="61424.A0A2T9Y383"/>
<evidence type="ECO:0000313" key="8">
    <source>
        <dbReference type="Proteomes" id="UP000245699"/>
    </source>
</evidence>
<feature type="domain" description="Aminotransferase class I/classII large" evidence="6">
    <location>
        <begin position="103"/>
        <end position="462"/>
    </location>
</feature>
<accession>A0A2T9Y383</accession>
<dbReference type="InterPro" id="IPR050859">
    <property type="entry name" value="Class-I_PLP-dep_aminotransf"/>
</dbReference>
<evidence type="ECO:0000256" key="1">
    <source>
        <dbReference type="ARBA" id="ARBA00001933"/>
    </source>
</evidence>
<keyword evidence="3" id="KW-0032">Aminotransferase</keyword>
<dbReference type="GO" id="GO:0008483">
    <property type="term" value="F:transaminase activity"/>
    <property type="evidence" value="ECO:0007669"/>
    <property type="project" value="UniProtKB-KW"/>
</dbReference>
<dbReference type="InterPro" id="IPR004839">
    <property type="entry name" value="Aminotransferase_I/II_large"/>
</dbReference>
<dbReference type="InterPro" id="IPR015424">
    <property type="entry name" value="PyrdxlP-dep_Trfase"/>
</dbReference>
<comment type="cofactor">
    <cofactor evidence="1">
        <name>pyridoxal 5'-phosphate</name>
        <dbReference type="ChEBI" id="CHEBI:597326"/>
    </cofactor>
</comment>
<evidence type="ECO:0000313" key="7">
    <source>
        <dbReference type="EMBL" id="PVU86806.1"/>
    </source>
</evidence>
<dbReference type="CDD" id="cd00609">
    <property type="entry name" value="AAT_like"/>
    <property type="match status" value="1"/>
</dbReference>
<dbReference type="SUPFAM" id="SSF53383">
    <property type="entry name" value="PLP-dependent transferases"/>
    <property type="match status" value="1"/>
</dbReference>
<dbReference type="Pfam" id="PF00155">
    <property type="entry name" value="Aminotran_1_2"/>
    <property type="match status" value="1"/>
</dbReference>
<comment type="similarity">
    <text evidence="2">Belongs to the class-I pyridoxal-phosphate-dependent aminotransferase family.</text>
</comment>
<dbReference type="AlphaFoldDB" id="A0A2T9Y383"/>
<keyword evidence="8" id="KW-1185">Reference proteome</keyword>
<comment type="caution">
    <text evidence="7">The sequence shown here is derived from an EMBL/GenBank/DDBJ whole genome shotgun (WGS) entry which is preliminary data.</text>
</comment>
<evidence type="ECO:0000259" key="6">
    <source>
        <dbReference type="Pfam" id="PF00155"/>
    </source>
</evidence>
<organism evidence="7 8">
    <name type="scientific">Furculomyces boomerangus</name>
    <dbReference type="NCBI Taxonomy" id="61424"/>
    <lineage>
        <taxon>Eukaryota</taxon>
        <taxon>Fungi</taxon>
        <taxon>Fungi incertae sedis</taxon>
        <taxon>Zoopagomycota</taxon>
        <taxon>Kickxellomycotina</taxon>
        <taxon>Harpellomycetes</taxon>
        <taxon>Harpellales</taxon>
        <taxon>Harpellaceae</taxon>
        <taxon>Furculomyces</taxon>
    </lineage>
</organism>
<name>A0A2T9Y383_9FUNG</name>
<dbReference type="GO" id="GO:0030170">
    <property type="term" value="F:pyridoxal phosphate binding"/>
    <property type="evidence" value="ECO:0007669"/>
    <property type="project" value="InterPro"/>
</dbReference>